<evidence type="ECO:0000256" key="1">
    <source>
        <dbReference type="SAM" id="SignalP"/>
    </source>
</evidence>
<feature type="domain" description="Solute-binding protein family 3/N-terminal" evidence="2">
    <location>
        <begin position="33"/>
        <end position="261"/>
    </location>
</feature>
<dbReference type="Proteomes" id="UP000196027">
    <property type="component" value="Chromosome"/>
</dbReference>
<proteinExistence type="predicted"/>
<dbReference type="SUPFAM" id="SSF53850">
    <property type="entry name" value="Periplasmic binding protein-like II"/>
    <property type="match status" value="1"/>
</dbReference>
<gene>
    <name evidence="3" type="ORF">OLMES_5313</name>
</gene>
<dbReference type="AlphaFoldDB" id="A0A1Y0IIN2"/>
<sequence>MILSISRTCIVLMLLLCTCANVSAEAPVNIKLCGIDQPYPPFFIASPRQAGIEMDVVHYLETKTGFTFDLVRLPWKRCLLNVEMGRVDGALAASYLPERERIGEYPRTSNGALDVSRSMYVSHYWLYTVDDSVIWDGTQLVLPPRGQVATGLGYSIGSILRDMGVMVREEYYQPDIVEWLSRGGLAAVAGYDAEIGPIIASDPAYSVIRKHSIPLHEDAQFLLFSHQFYKTQTFVAETVWDALAELHSSGEYQKISSRYSGPSN</sequence>
<dbReference type="EMBL" id="CP021425">
    <property type="protein sequence ID" value="ARU59293.1"/>
    <property type="molecule type" value="Genomic_DNA"/>
</dbReference>
<evidence type="ECO:0000313" key="3">
    <source>
        <dbReference type="EMBL" id="ARU59293.1"/>
    </source>
</evidence>
<feature type="chain" id="PRO_5013322031" evidence="1">
    <location>
        <begin position="25"/>
        <end position="264"/>
    </location>
</feature>
<dbReference type="InterPro" id="IPR001638">
    <property type="entry name" value="Solute-binding_3/MltF_N"/>
</dbReference>
<protein>
    <submittedName>
        <fullName evidence="3">Family 3 extracellular solute-binding protein</fullName>
    </submittedName>
</protein>
<name>A0A1Y0IIN2_9GAMM</name>
<organism evidence="3 4">
    <name type="scientific">Oleiphilus messinensis</name>
    <dbReference type="NCBI Taxonomy" id="141451"/>
    <lineage>
        <taxon>Bacteria</taxon>
        <taxon>Pseudomonadati</taxon>
        <taxon>Pseudomonadota</taxon>
        <taxon>Gammaproteobacteria</taxon>
        <taxon>Oceanospirillales</taxon>
        <taxon>Oleiphilaceae</taxon>
        <taxon>Oleiphilus</taxon>
    </lineage>
</organism>
<feature type="signal peptide" evidence="1">
    <location>
        <begin position="1"/>
        <end position="24"/>
    </location>
</feature>
<dbReference type="Pfam" id="PF00497">
    <property type="entry name" value="SBP_bac_3"/>
    <property type="match status" value="1"/>
</dbReference>
<evidence type="ECO:0000313" key="4">
    <source>
        <dbReference type="Proteomes" id="UP000196027"/>
    </source>
</evidence>
<keyword evidence="1" id="KW-0732">Signal</keyword>
<evidence type="ECO:0000259" key="2">
    <source>
        <dbReference type="Pfam" id="PF00497"/>
    </source>
</evidence>
<dbReference type="Gene3D" id="3.40.190.10">
    <property type="entry name" value="Periplasmic binding protein-like II"/>
    <property type="match status" value="2"/>
</dbReference>
<reference evidence="3 4" key="1">
    <citation type="submission" date="2017-05" db="EMBL/GenBank/DDBJ databases">
        <title>Genomic insights into alkan degradation activity of Oleiphilus messinensis.</title>
        <authorList>
            <person name="Kozyavkin S.A."/>
            <person name="Slesarev A.I."/>
            <person name="Golyshin P.N."/>
            <person name="Korzhenkov A."/>
            <person name="Golyshina O.N."/>
            <person name="Toshchakov S.V."/>
        </authorList>
    </citation>
    <scope>NUCLEOTIDE SEQUENCE [LARGE SCALE GENOMIC DNA]</scope>
    <source>
        <strain evidence="3 4">ME102</strain>
    </source>
</reference>
<keyword evidence="4" id="KW-1185">Reference proteome</keyword>
<accession>A0A1Y0IIN2</accession>
<dbReference type="KEGG" id="ome:OLMES_5313"/>